<keyword evidence="3" id="KW-0963">Cytoplasm</keyword>
<keyword evidence="6" id="KW-0131">Cell cycle</keyword>
<dbReference type="Gene3D" id="6.10.250.660">
    <property type="match status" value="1"/>
</dbReference>
<evidence type="ECO:0000313" key="9">
    <source>
        <dbReference type="Proteomes" id="UP000028547"/>
    </source>
</evidence>
<dbReference type="Proteomes" id="UP000028547">
    <property type="component" value="Unassembled WGS sequence"/>
</dbReference>
<dbReference type="EMBL" id="JPMI01000062">
    <property type="protein sequence ID" value="KFA93235.1"/>
    <property type="molecule type" value="Genomic_DNA"/>
</dbReference>
<proteinExistence type="inferred from homology"/>
<dbReference type="Pfam" id="PF05103">
    <property type="entry name" value="DivIVA"/>
    <property type="match status" value="1"/>
</dbReference>
<dbReference type="InterPro" id="IPR019933">
    <property type="entry name" value="DivIVA_domain"/>
</dbReference>
<comment type="similarity">
    <text evidence="2">Belongs to the DivIVA family.</text>
</comment>
<dbReference type="GO" id="GO:0005737">
    <property type="term" value="C:cytoplasm"/>
    <property type="evidence" value="ECO:0007669"/>
    <property type="project" value="UniProtKB-SubCell"/>
</dbReference>
<evidence type="ECO:0000256" key="1">
    <source>
        <dbReference type="ARBA" id="ARBA00004496"/>
    </source>
</evidence>
<accession>A0A084SXQ0</accession>
<protein>
    <submittedName>
        <fullName evidence="8">Cell division protein DivIVA</fullName>
    </submittedName>
</protein>
<keyword evidence="4 8" id="KW-0132">Cell division</keyword>
<evidence type="ECO:0000256" key="2">
    <source>
        <dbReference type="ARBA" id="ARBA00009008"/>
    </source>
</evidence>
<comment type="subcellular location">
    <subcellularLocation>
        <location evidence="1">Cytoplasm</location>
    </subcellularLocation>
</comment>
<dbReference type="NCBIfam" id="TIGR03544">
    <property type="entry name" value="DivI1A_domain"/>
    <property type="match status" value="1"/>
</dbReference>
<feature type="coiled-coil region" evidence="7">
    <location>
        <begin position="111"/>
        <end position="138"/>
    </location>
</feature>
<sequence length="175" mass="20258">MKITPLDIRQKRFETALRGFSKREVEAFLELIAGEFEEVVKENIGLKEELKRTQLKLEQHVERERTLQETMVTAQRISEDMKAAAKKEAEIILADAEHQAEKIVHGAHQRLVQVVEDINELKRQRAQFESQVKSVVEAHQKLLETFSGRTFADKDYARVEDNVAYLTQKKAQNAE</sequence>
<evidence type="ECO:0000256" key="5">
    <source>
        <dbReference type="ARBA" id="ARBA00023054"/>
    </source>
</evidence>
<keyword evidence="5 7" id="KW-0175">Coiled coil</keyword>
<feature type="coiled-coil region" evidence="7">
    <location>
        <begin position="43"/>
        <end position="70"/>
    </location>
</feature>
<dbReference type="InterPro" id="IPR007793">
    <property type="entry name" value="DivIVA_fam"/>
</dbReference>
<evidence type="ECO:0000256" key="7">
    <source>
        <dbReference type="SAM" id="Coils"/>
    </source>
</evidence>
<evidence type="ECO:0000256" key="3">
    <source>
        <dbReference type="ARBA" id="ARBA00022490"/>
    </source>
</evidence>
<organism evidence="8 9">
    <name type="scientific">Archangium violaceum Cb vi76</name>
    <dbReference type="NCBI Taxonomy" id="1406225"/>
    <lineage>
        <taxon>Bacteria</taxon>
        <taxon>Pseudomonadati</taxon>
        <taxon>Myxococcota</taxon>
        <taxon>Myxococcia</taxon>
        <taxon>Myxococcales</taxon>
        <taxon>Cystobacterineae</taxon>
        <taxon>Archangiaceae</taxon>
        <taxon>Archangium</taxon>
    </lineage>
</organism>
<dbReference type="PANTHER" id="PTHR35794">
    <property type="entry name" value="CELL DIVISION PROTEIN DIVIVA"/>
    <property type="match status" value="1"/>
</dbReference>
<name>A0A084SXQ0_9BACT</name>
<dbReference type="PANTHER" id="PTHR35794:SF2">
    <property type="entry name" value="CELL DIVISION PROTEIN DIVIVA"/>
    <property type="match status" value="1"/>
</dbReference>
<reference evidence="8 9" key="1">
    <citation type="submission" date="2014-07" db="EMBL/GenBank/DDBJ databases">
        <title>Draft Genome Sequence of Gephyronic Acid Producer, Cystobacter violaceus Strain Cb vi76.</title>
        <authorList>
            <person name="Stevens D.C."/>
            <person name="Young J."/>
            <person name="Carmichael R."/>
            <person name="Tan J."/>
            <person name="Taylor R.E."/>
        </authorList>
    </citation>
    <scope>NUCLEOTIDE SEQUENCE [LARGE SCALE GENOMIC DNA]</scope>
    <source>
        <strain evidence="8 9">Cb vi76</strain>
    </source>
</reference>
<dbReference type="AlphaFoldDB" id="A0A084SXQ0"/>
<dbReference type="RefSeq" id="WP_043392932.1">
    <property type="nucleotide sequence ID" value="NZ_JPMI01000062.1"/>
</dbReference>
<evidence type="ECO:0000256" key="6">
    <source>
        <dbReference type="ARBA" id="ARBA00023306"/>
    </source>
</evidence>
<evidence type="ECO:0000256" key="4">
    <source>
        <dbReference type="ARBA" id="ARBA00022618"/>
    </source>
</evidence>
<gene>
    <name evidence="8" type="ORF">Q664_10590</name>
</gene>
<dbReference type="GO" id="GO:0051301">
    <property type="term" value="P:cell division"/>
    <property type="evidence" value="ECO:0007669"/>
    <property type="project" value="UniProtKB-KW"/>
</dbReference>
<evidence type="ECO:0000313" key="8">
    <source>
        <dbReference type="EMBL" id="KFA93235.1"/>
    </source>
</evidence>
<comment type="caution">
    <text evidence="8">The sequence shown here is derived from an EMBL/GenBank/DDBJ whole genome shotgun (WGS) entry which is preliminary data.</text>
</comment>